<protein>
    <submittedName>
        <fullName evidence="3">FAD-dependent oxidoreductase</fullName>
    </submittedName>
</protein>
<dbReference type="InterPro" id="IPR006076">
    <property type="entry name" value="FAD-dep_OxRdtase"/>
</dbReference>
<dbReference type="PANTHER" id="PTHR13847">
    <property type="entry name" value="SARCOSINE DEHYDROGENASE-RELATED"/>
    <property type="match status" value="1"/>
</dbReference>
<sequence>MSRLREGGWLKLFHSEEGAMATDYEQAIYNKLGINFEILNAQQIQILEPALKHIYGSALHIKDAVSVDHPGEVTQSYINLFVKLGGQVIRDGIQSLSIEGNQVALHGQKSYLADKVVLAAGPWSNDLLKCVSKPIPMCFERGYHRHYQFPEGPRLTRPIYDVDSAFVLTPTTQGYRLTSGSELNDKTAPDSFVQLDKVSISAQQSTYLGAPIENTEWRGNRPTLPDSLPAIGPCPNQDNIWLAFGHQHIGFSTGPATGRLIAEMISQQPTFIDASPFSPARFY</sequence>
<dbReference type="Pfam" id="PF01266">
    <property type="entry name" value="DAO"/>
    <property type="match status" value="1"/>
</dbReference>
<dbReference type="EMBL" id="JAPUBN010000013">
    <property type="protein sequence ID" value="MCZ2721487.1"/>
    <property type="molecule type" value="Genomic_DNA"/>
</dbReference>
<dbReference type="PANTHER" id="PTHR13847:SF289">
    <property type="entry name" value="GLYCINE OXIDASE"/>
    <property type="match status" value="1"/>
</dbReference>
<dbReference type="RefSeq" id="WP_269124309.1">
    <property type="nucleotide sequence ID" value="NZ_JAPUBN010000013.1"/>
</dbReference>
<dbReference type="Proteomes" id="UP001149719">
    <property type="component" value="Unassembled WGS sequence"/>
</dbReference>
<evidence type="ECO:0000313" key="4">
    <source>
        <dbReference type="Proteomes" id="UP001149719"/>
    </source>
</evidence>
<dbReference type="Gene3D" id="3.50.50.60">
    <property type="entry name" value="FAD/NAD(P)-binding domain"/>
    <property type="match status" value="1"/>
</dbReference>
<dbReference type="SUPFAM" id="SSF51905">
    <property type="entry name" value="FAD/NAD(P)-binding domain"/>
    <property type="match status" value="1"/>
</dbReference>
<dbReference type="InterPro" id="IPR036188">
    <property type="entry name" value="FAD/NAD-bd_sf"/>
</dbReference>
<keyword evidence="1" id="KW-0560">Oxidoreductase</keyword>
<evidence type="ECO:0000313" key="3">
    <source>
        <dbReference type="EMBL" id="MCZ2721487.1"/>
    </source>
</evidence>
<keyword evidence="4" id="KW-1185">Reference proteome</keyword>
<evidence type="ECO:0000259" key="2">
    <source>
        <dbReference type="Pfam" id="PF01266"/>
    </source>
</evidence>
<reference evidence="3" key="1">
    <citation type="submission" date="2022-12" db="EMBL/GenBank/DDBJ databases">
        <title>Marinomonas 15G1-11 sp. nov, isolated from marine algae.</title>
        <authorList>
            <person name="Butt M."/>
            <person name="Choi D.G."/>
            <person name="Kim J.M."/>
            <person name="Lee J.K."/>
            <person name="Baek J.H."/>
            <person name="Jeon C.O."/>
        </authorList>
    </citation>
    <scope>NUCLEOTIDE SEQUENCE</scope>
    <source>
        <strain evidence="3">15G1-11</strain>
    </source>
</reference>
<proteinExistence type="predicted"/>
<accession>A0ABT4JTX9</accession>
<feature type="domain" description="FAD dependent oxidoreductase" evidence="2">
    <location>
        <begin position="4"/>
        <end position="264"/>
    </location>
</feature>
<gene>
    <name evidence="3" type="ORF">O1D97_07420</name>
</gene>
<organism evidence="3 4">
    <name type="scientific">Marinomonas phaeophyticola</name>
    <dbReference type="NCBI Taxonomy" id="3004091"/>
    <lineage>
        <taxon>Bacteria</taxon>
        <taxon>Pseudomonadati</taxon>
        <taxon>Pseudomonadota</taxon>
        <taxon>Gammaproteobacteria</taxon>
        <taxon>Oceanospirillales</taxon>
        <taxon>Oceanospirillaceae</taxon>
        <taxon>Marinomonas</taxon>
    </lineage>
</organism>
<comment type="caution">
    <text evidence="3">The sequence shown here is derived from an EMBL/GenBank/DDBJ whole genome shotgun (WGS) entry which is preliminary data.</text>
</comment>
<evidence type="ECO:0000256" key="1">
    <source>
        <dbReference type="ARBA" id="ARBA00023002"/>
    </source>
</evidence>
<name>A0ABT4JTX9_9GAMM</name>
<dbReference type="Gene3D" id="3.30.9.10">
    <property type="entry name" value="D-Amino Acid Oxidase, subunit A, domain 2"/>
    <property type="match status" value="1"/>
</dbReference>